<dbReference type="GO" id="GO:0000287">
    <property type="term" value="F:magnesium ion binding"/>
    <property type="evidence" value="ECO:0007669"/>
    <property type="project" value="UniProtKB-UniRule"/>
</dbReference>
<keyword evidence="1 6" id="KW-1277">Toxin-antitoxin system</keyword>
<dbReference type="AlphaFoldDB" id="A0A561U6L9"/>
<keyword evidence="2 6" id="KW-0540">Nuclease</keyword>
<comment type="caution">
    <text evidence="8">The sequence shown here is derived from an EMBL/GenBank/DDBJ whole genome shotgun (WGS) entry which is preliminary data.</text>
</comment>
<dbReference type="HAMAP" id="MF_00265">
    <property type="entry name" value="VapC_Nob1"/>
    <property type="match status" value="1"/>
</dbReference>
<organism evidence="8 9">
    <name type="scientific">Saccharopolyspora dendranthemae</name>
    <dbReference type="NCBI Taxonomy" id="1181886"/>
    <lineage>
        <taxon>Bacteria</taxon>
        <taxon>Bacillati</taxon>
        <taxon>Actinomycetota</taxon>
        <taxon>Actinomycetes</taxon>
        <taxon>Pseudonocardiales</taxon>
        <taxon>Pseudonocardiaceae</taxon>
        <taxon>Saccharopolyspora</taxon>
    </lineage>
</organism>
<keyword evidence="9" id="KW-1185">Reference proteome</keyword>
<evidence type="ECO:0000256" key="5">
    <source>
        <dbReference type="ARBA" id="ARBA00022842"/>
    </source>
</evidence>
<reference evidence="8 9" key="1">
    <citation type="submission" date="2019-06" db="EMBL/GenBank/DDBJ databases">
        <title>Sequencing the genomes of 1000 actinobacteria strains.</title>
        <authorList>
            <person name="Klenk H.-P."/>
        </authorList>
    </citation>
    <scope>NUCLEOTIDE SEQUENCE [LARGE SCALE GENOMIC DNA]</scope>
    <source>
        <strain evidence="8 9">DSM 46699</strain>
    </source>
</reference>
<keyword evidence="6" id="KW-0800">Toxin</keyword>
<dbReference type="OrthoDB" id="4377304at2"/>
<name>A0A561U6L9_9PSEU</name>
<dbReference type="RefSeq" id="WP_145741349.1">
    <property type="nucleotide sequence ID" value="NZ_VIWX01000003.1"/>
</dbReference>
<dbReference type="GO" id="GO:0004540">
    <property type="term" value="F:RNA nuclease activity"/>
    <property type="evidence" value="ECO:0007669"/>
    <property type="project" value="InterPro"/>
</dbReference>
<evidence type="ECO:0000256" key="2">
    <source>
        <dbReference type="ARBA" id="ARBA00022722"/>
    </source>
</evidence>
<dbReference type="PANTHER" id="PTHR35901">
    <property type="entry name" value="RIBONUCLEASE VAPC3"/>
    <property type="match status" value="1"/>
</dbReference>
<dbReference type="InterPro" id="IPR022907">
    <property type="entry name" value="VapC_family"/>
</dbReference>
<dbReference type="Gene3D" id="3.40.50.1010">
    <property type="entry name" value="5'-nuclease"/>
    <property type="match status" value="1"/>
</dbReference>
<feature type="binding site" evidence="6">
    <location>
        <position position="95"/>
    </location>
    <ligand>
        <name>Mg(2+)</name>
        <dbReference type="ChEBI" id="CHEBI:18420"/>
    </ligand>
</feature>
<evidence type="ECO:0000259" key="7">
    <source>
        <dbReference type="Pfam" id="PF01850"/>
    </source>
</evidence>
<dbReference type="EMBL" id="VIWX01000003">
    <property type="protein sequence ID" value="TWF94987.1"/>
    <property type="molecule type" value="Genomic_DNA"/>
</dbReference>
<dbReference type="Proteomes" id="UP000316184">
    <property type="component" value="Unassembled WGS sequence"/>
</dbReference>
<dbReference type="GO" id="GO:0090729">
    <property type="term" value="F:toxin activity"/>
    <property type="evidence" value="ECO:0007669"/>
    <property type="project" value="UniProtKB-KW"/>
</dbReference>
<accession>A0A561U6L9</accession>
<keyword evidence="4 6" id="KW-0378">Hydrolase</keyword>
<feature type="domain" description="PIN" evidence="7">
    <location>
        <begin position="4"/>
        <end position="117"/>
    </location>
</feature>
<dbReference type="PANTHER" id="PTHR35901:SF1">
    <property type="entry name" value="EXONUCLEASE VAPC9"/>
    <property type="match status" value="1"/>
</dbReference>
<evidence type="ECO:0000313" key="9">
    <source>
        <dbReference type="Proteomes" id="UP000316184"/>
    </source>
</evidence>
<evidence type="ECO:0000313" key="8">
    <source>
        <dbReference type="EMBL" id="TWF94987.1"/>
    </source>
</evidence>
<dbReference type="InterPro" id="IPR051619">
    <property type="entry name" value="TypeII_TA_RNase_PINc/VapC"/>
</dbReference>
<sequence length="135" mass="14475">MSTVVVDASVLIDALLPGPRQQPALTALADAEVLAGPQHLPIEVLSVLRKISLREDSPALLTARRTLAELDLDLVALTEIGERVWELRHALSAYDAAYFAAAEHLGATLLSADTALLEHPDRRCAVHNPRAGTQS</sequence>
<proteinExistence type="inferred from homology"/>
<evidence type="ECO:0000256" key="1">
    <source>
        <dbReference type="ARBA" id="ARBA00022649"/>
    </source>
</evidence>
<dbReference type="InterPro" id="IPR002716">
    <property type="entry name" value="PIN_dom"/>
</dbReference>
<evidence type="ECO:0000256" key="3">
    <source>
        <dbReference type="ARBA" id="ARBA00022723"/>
    </source>
</evidence>
<dbReference type="InterPro" id="IPR029060">
    <property type="entry name" value="PIN-like_dom_sf"/>
</dbReference>
<keyword evidence="3 6" id="KW-0479">Metal-binding</keyword>
<dbReference type="Pfam" id="PF01850">
    <property type="entry name" value="PIN"/>
    <property type="match status" value="1"/>
</dbReference>
<dbReference type="SUPFAM" id="SSF88723">
    <property type="entry name" value="PIN domain-like"/>
    <property type="match status" value="1"/>
</dbReference>
<protein>
    <recommendedName>
        <fullName evidence="6">Ribonuclease VapC</fullName>
        <shortName evidence="6">RNase VapC</shortName>
        <ecNumber evidence="6">3.1.-.-</ecNumber>
    </recommendedName>
    <alternativeName>
        <fullName evidence="6">Toxin VapC</fullName>
    </alternativeName>
</protein>
<gene>
    <name evidence="6" type="primary">vapC</name>
    <name evidence="8" type="ORF">FHU35_13708</name>
</gene>
<evidence type="ECO:0000256" key="4">
    <source>
        <dbReference type="ARBA" id="ARBA00022801"/>
    </source>
</evidence>
<comment type="cofactor">
    <cofactor evidence="6">
        <name>Mg(2+)</name>
        <dbReference type="ChEBI" id="CHEBI:18420"/>
    </cofactor>
</comment>
<comment type="similarity">
    <text evidence="6">Belongs to the PINc/VapC protein family.</text>
</comment>
<feature type="binding site" evidence="6">
    <location>
        <position position="7"/>
    </location>
    <ligand>
        <name>Mg(2+)</name>
        <dbReference type="ChEBI" id="CHEBI:18420"/>
    </ligand>
</feature>
<evidence type="ECO:0000256" key="6">
    <source>
        <dbReference type="HAMAP-Rule" id="MF_00265"/>
    </source>
</evidence>
<dbReference type="GO" id="GO:0016787">
    <property type="term" value="F:hydrolase activity"/>
    <property type="evidence" value="ECO:0007669"/>
    <property type="project" value="UniProtKB-KW"/>
</dbReference>
<dbReference type="EC" id="3.1.-.-" evidence="6"/>
<keyword evidence="5 6" id="KW-0460">Magnesium</keyword>
<comment type="function">
    <text evidence="6">Toxic component of a toxin-antitoxin (TA) system. An RNase.</text>
</comment>